<gene>
    <name evidence="1" type="ORF">C4B59_09530</name>
</gene>
<evidence type="ECO:0000313" key="1">
    <source>
        <dbReference type="EMBL" id="PXF60433.1"/>
    </source>
</evidence>
<comment type="caution">
    <text evidence="1">The sequence shown here is derived from an EMBL/GenBank/DDBJ whole genome shotgun (WGS) entry which is preliminary data.</text>
</comment>
<dbReference type="Proteomes" id="UP000248329">
    <property type="component" value="Unassembled WGS sequence"/>
</dbReference>
<proteinExistence type="predicted"/>
<organism evidence="1 2">
    <name type="scientific">Candidatus Methanogaster sp</name>
    <dbReference type="NCBI Taxonomy" id="3386292"/>
    <lineage>
        <taxon>Archaea</taxon>
        <taxon>Methanobacteriati</taxon>
        <taxon>Methanobacteriota</taxon>
        <taxon>Stenosarchaea group</taxon>
        <taxon>Methanomicrobia</taxon>
        <taxon>Methanosarcinales</taxon>
        <taxon>ANME-2 cluster</taxon>
        <taxon>Candidatus Methanogasteraceae</taxon>
        <taxon>Candidatus Methanogaster</taxon>
    </lineage>
</organism>
<evidence type="ECO:0000313" key="2">
    <source>
        <dbReference type="Proteomes" id="UP000248329"/>
    </source>
</evidence>
<accession>A0AC61L247</accession>
<reference evidence="1" key="1">
    <citation type="submission" date="2018-01" db="EMBL/GenBank/DDBJ databases">
        <authorList>
            <person name="Krukenberg V."/>
        </authorList>
    </citation>
    <scope>NUCLEOTIDE SEQUENCE</scope>
    <source>
        <strain evidence="1">E20ANME2</strain>
    </source>
</reference>
<protein>
    <submittedName>
        <fullName evidence="1">Uncharacterized protein</fullName>
    </submittedName>
</protein>
<dbReference type="EMBL" id="PQXF01000017">
    <property type="protein sequence ID" value="PXF60433.1"/>
    <property type="molecule type" value="Genomic_DNA"/>
</dbReference>
<name>A0AC61L247_9EURY</name>
<sequence>MQDQSRIGVAAVTVILLLMIGSGIAAASPSVDVGDGTIDNIGSTTTVDLTLDSAPDGLSGYNLTVSLSDPSIAEILSVSFPTWATMHSNSALPADSVWMKAADLQDSVKSGDTNIQLGTLTIRGDAGGMCEIAVTVTKMDDDSGNPISPATDAGHLEVGGISPTITSHDPSDPVTDTVGATRTFCITTDQIVDVLWQINGTTVQTDSDVTSASYTNTSAAHGIWNVSAVASNTNGVAMQRWLWTVGFSPGDLNFDGSVTSADAAIALEIAAGSRPCDDAMRAIADVSGDGCITSLDALMILQAATGEITL</sequence>